<keyword evidence="5 9" id="KW-1133">Transmembrane helix</keyword>
<dbReference type="AlphaFoldDB" id="A5C089"/>
<dbReference type="Gene3D" id="1.20.5.110">
    <property type="match status" value="1"/>
</dbReference>
<dbReference type="SUPFAM" id="SSF58038">
    <property type="entry name" value="SNARE fusion complex"/>
    <property type="match status" value="1"/>
</dbReference>
<dbReference type="ExpressionAtlas" id="A5C089">
    <property type="expression patterns" value="baseline and differential"/>
</dbReference>
<evidence type="ECO:0000256" key="6">
    <source>
        <dbReference type="ARBA" id="ARBA00023034"/>
    </source>
</evidence>
<feature type="transmembrane region" description="Helical" evidence="9">
    <location>
        <begin position="211"/>
        <end position="229"/>
    </location>
</feature>
<dbReference type="InterPro" id="IPR039899">
    <property type="entry name" value="BET1_SNARE"/>
</dbReference>
<evidence type="ECO:0000256" key="8">
    <source>
        <dbReference type="ARBA" id="ARBA00046280"/>
    </source>
</evidence>
<keyword evidence="2" id="KW-0813">Transport</keyword>
<keyword evidence="6" id="KW-0333">Golgi apparatus</keyword>
<evidence type="ECO:0000256" key="7">
    <source>
        <dbReference type="ARBA" id="ARBA00023136"/>
    </source>
</evidence>
<comment type="subcellular location">
    <subcellularLocation>
        <location evidence="8">Endomembrane system</location>
        <topology evidence="8">Single-pass type IV membrane protein</topology>
    </subcellularLocation>
    <subcellularLocation>
        <location evidence="1">Golgi apparatus membrane</location>
        <topology evidence="1">Single-pass membrane protein</topology>
    </subcellularLocation>
</comment>
<evidence type="ECO:0000313" key="10">
    <source>
        <dbReference type="EMBL" id="CAN70776.1"/>
    </source>
</evidence>
<dbReference type="CDD" id="cd09272">
    <property type="entry name" value="RNase_HI_RT_Ty1"/>
    <property type="match status" value="1"/>
</dbReference>
<gene>
    <name evidence="10" type="ORF">VITISV_018341</name>
</gene>
<sequence>MVPVMKDCVVDFMAVGHIYDNKSTFTSSIVVGEVFALTNWAKLRVTVVILYEKGFYLKSREEVKIITISLGPTDYRFAQNGSLALYKSQLSIATALYLFWRFSTFLQRDHRGNRAATFDGIEEGGIRASSSYSHEIDEVDNETAVDGLEDRVVMLKRLTGDIHEEVESHNRMLDRVVCVLKGMRWMHARGILSGTMERFKMVFETKSSRRMFTLIASFVVIFLVIYYLTSIPASITVYLHAPEFGSLLSSQFNLFGMSRVWRPELDWVGSPIDHRSTIGYCSYVWGNLVTWMSKKQTIVARSSIEAEFKALANEICEGMWIKSLLEELRTKYAEIDHHFTKEKIDEGIITLGYMLTTLQITKILTKDLPRVNFEEMKWLLDLTHNIIGIEPLYWNRHMILQVLTKERPLISHHCYWVLKCTFRYYVGIVMMMVQPLLLLNNIGALHIFFFSSYLWALSKEKAIWFEDQKSTTLSELQLSWRTQSISIDEYPPDGNQGFDIPSAVMNFPDFHEALFYVIQRHHAEAKGSSALTASPHGDSIEGGGRPGESILCEPIGADNLLLLMVKMRYLIGTPYILVGGTTLCHQNNHPRWMRVKMPEESRRPDYVDDTVEGLNQINTMALDLMLRLY</sequence>
<evidence type="ECO:0000256" key="3">
    <source>
        <dbReference type="ARBA" id="ARBA00022692"/>
    </source>
</evidence>
<keyword evidence="7 9" id="KW-0472">Membrane</keyword>
<evidence type="ECO:0000256" key="4">
    <source>
        <dbReference type="ARBA" id="ARBA00022927"/>
    </source>
</evidence>
<organism evidence="10">
    <name type="scientific">Vitis vinifera</name>
    <name type="common">Grape</name>
    <dbReference type="NCBI Taxonomy" id="29760"/>
    <lineage>
        <taxon>Eukaryota</taxon>
        <taxon>Viridiplantae</taxon>
        <taxon>Streptophyta</taxon>
        <taxon>Embryophyta</taxon>
        <taxon>Tracheophyta</taxon>
        <taxon>Spermatophyta</taxon>
        <taxon>Magnoliopsida</taxon>
        <taxon>eudicotyledons</taxon>
        <taxon>Gunneridae</taxon>
        <taxon>Pentapetalae</taxon>
        <taxon>rosids</taxon>
        <taxon>Vitales</taxon>
        <taxon>Vitaceae</taxon>
        <taxon>Viteae</taxon>
        <taxon>Vitis</taxon>
    </lineage>
</organism>
<protein>
    <submittedName>
        <fullName evidence="10">Uncharacterized protein</fullName>
    </submittedName>
</protein>
<evidence type="ECO:0000256" key="5">
    <source>
        <dbReference type="ARBA" id="ARBA00022989"/>
    </source>
</evidence>
<keyword evidence="3 9" id="KW-0812">Transmembrane</keyword>
<evidence type="ECO:0000256" key="1">
    <source>
        <dbReference type="ARBA" id="ARBA00004194"/>
    </source>
</evidence>
<evidence type="ECO:0000256" key="9">
    <source>
        <dbReference type="SAM" id="Phobius"/>
    </source>
</evidence>
<reference evidence="10" key="1">
    <citation type="journal article" date="2007" name="PLoS ONE">
        <title>The first genome sequence of an elite grapevine cultivar (Pinot noir Vitis vinifera L.): coping with a highly heterozygous genome.</title>
        <authorList>
            <person name="Velasco R."/>
            <person name="Zharkikh A."/>
            <person name="Troggio M."/>
            <person name="Cartwright D.A."/>
            <person name="Cestaro A."/>
            <person name="Pruss D."/>
            <person name="Pindo M."/>
            <person name="FitzGerald L.M."/>
            <person name="Vezzulli S."/>
            <person name="Reid J."/>
            <person name="Malacarne G."/>
            <person name="Iliev D."/>
            <person name="Coppola G."/>
            <person name="Wardell B."/>
            <person name="Micheletti D."/>
            <person name="Macalma T."/>
            <person name="Facci M."/>
            <person name="Mitchell J.T."/>
            <person name="Perazzolli M."/>
            <person name="Eldredge G."/>
            <person name="Gatto P."/>
            <person name="Oyzerski R."/>
            <person name="Moretto M."/>
            <person name="Gutin N."/>
            <person name="Stefanini M."/>
            <person name="Chen Y."/>
            <person name="Segala C."/>
            <person name="Davenport C."/>
            <person name="Dematte L."/>
            <person name="Mraz A."/>
            <person name="Battilana J."/>
            <person name="Stormo K."/>
            <person name="Costa F."/>
            <person name="Tao Q."/>
            <person name="Si-Ammour A."/>
            <person name="Harkins T."/>
            <person name="Lackey A."/>
            <person name="Perbost C."/>
            <person name="Taillon B."/>
            <person name="Stella A."/>
            <person name="Solovyev V."/>
            <person name="Fawcett J.A."/>
            <person name="Sterck L."/>
            <person name="Vandepoele K."/>
            <person name="Grando S.M."/>
            <person name="Toppo S."/>
            <person name="Moser C."/>
            <person name="Lanchbury J."/>
            <person name="Bogden R."/>
            <person name="Skolnick M."/>
            <person name="Sgaramella V."/>
            <person name="Bhatnagar S.K."/>
            <person name="Fontana P."/>
            <person name="Gutin A."/>
            <person name="Van de Peer Y."/>
            <person name="Salamini F."/>
            <person name="Viola R."/>
        </authorList>
    </citation>
    <scope>NUCLEOTIDE SEQUENCE</scope>
</reference>
<accession>A5C089</accession>
<dbReference type="PANTHER" id="PTHR12791">
    <property type="entry name" value="GOLGI SNARE BET1-RELATED"/>
    <property type="match status" value="1"/>
</dbReference>
<proteinExistence type="predicted"/>
<dbReference type="EMBL" id="AM477514">
    <property type="protein sequence ID" value="CAN70776.1"/>
    <property type="molecule type" value="Genomic_DNA"/>
</dbReference>
<keyword evidence="4" id="KW-0653">Protein transport</keyword>
<evidence type="ECO:0000256" key="2">
    <source>
        <dbReference type="ARBA" id="ARBA00022448"/>
    </source>
</evidence>
<name>A5C089_VITVI</name>
<dbReference type="CDD" id="cd15853">
    <property type="entry name" value="SNARE_Bet1"/>
    <property type="match status" value="1"/>
</dbReference>
<dbReference type="GO" id="GO:0015031">
    <property type="term" value="P:protein transport"/>
    <property type="evidence" value="ECO:0007669"/>
    <property type="project" value="UniProtKB-KW"/>
</dbReference>
<dbReference type="GO" id="GO:0000139">
    <property type="term" value="C:Golgi membrane"/>
    <property type="evidence" value="ECO:0007669"/>
    <property type="project" value="UniProtKB-SubCell"/>
</dbReference>